<accession>K9HR15</accession>
<dbReference type="RefSeq" id="WP_009540326.1">
    <property type="nucleotide sequence ID" value="NZ_ANHY01000007.1"/>
</dbReference>
<evidence type="ECO:0000313" key="2">
    <source>
        <dbReference type="EMBL" id="EKV30881.1"/>
    </source>
</evidence>
<name>K9HR15_9PROT</name>
<evidence type="ECO:0000256" key="1">
    <source>
        <dbReference type="SAM" id="MobiDB-lite"/>
    </source>
</evidence>
<dbReference type="STRING" id="1238182.C882_4218"/>
<feature type="region of interest" description="Disordered" evidence="1">
    <location>
        <begin position="1"/>
        <end position="35"/>
    </location>
</feature>
<sequence>MAHDTDAHVTTDHDTIRKWAESRDGKPAAVSETHSKSDPGILRILFSDEAEHDGLESISWDAFFEKFEEKNLAFLYQDETKSEHGTSRFHKFVDRDQHKDG</sequence>
<gene>
    <name evidence="2" type="ORF">C882_4218</name>
</gene>
<evidence type="ECO:0008006" key="4">
    <source>
        <dbReference type="Google" id="ProtNLM"/>
    </source>
</evidence>
<dbReference type="PATRIC" id="fig|1238182.3.peg.1880"/>
<organism evidence="2 3">
    <name type="scientific">Caenispirillum salinarum AK4</name>
    <dbReference type="NCBI Taxonomy" id="1238182"/>
    <lineage>
        <taxon>Bacteria</taxon>
        <taxon>Pseudomonadati</taxon>
        <taxon>Pseudomonadota</taxon>
        <taxon>Alphaproteobacteria</taxon>
        <taxon>Rhodospirillales</taxon>
        <taxon>Novispirillaceae</taxon>
        <taxon>Caenispirillum</taxon>
    </lineage>
</organism>
<feature type="region of interest" description="Disordered" evidence="1">
    <location>
        <begin position="80"/>
        <end position="101"/>
    </location>
</feature>
<keyword evidence="3" id="KW-1185">Reference proteome</keyword>
<dbReference type="Proteomes" id="UP000009881">
    <property type="component" value="Unassembled WGS sequence"/>
</dbReference>
<evidence type="ECO:0000313" key="3">
    <source>
        <dbReference type="Proteomes" id="UP000009881"/>
    </source>
</evidence>
<dbReference type="AlphaFoldDB" id="K9HR15"/>
<comment type="caution">
    <text evidence="2">The sequence shown here is derived from an EMBL/GenBank/DDBJ whole genome shotgun (WGS) entry which is preliminary data.</text>
</comment>
<dbReference type="OrthoDB" id="9808866at2"/>
<dbReference type="EMBL" id="ANHY01000007">
    <property type="protein sequence ID" value="EKV30881.1"/>
    <property type="molecule type" value="Genomic_DNA"/>
</dbReference>
<protein>
    <recommendedName>
        <fullName evidence="4">1,4-alpha-glucan branching enzyme</fullName>
    </recommendedName>
</protein>
<dbReference type="eggNOG" id="ENOG5032Y6R">
    <property type="taxonomic scope" value="Bacteria"/>
</dbReference>
<feature type="compositionally biased region" description="Basic and acidic residues" evidence="1">
    <location>
        <begin position="1"/>
        <end position="26"/>
    </location>
</feature>
<proteinExistence type="predicted"/>
<reference evidence="2 3" key="1">
    <citation type="journal article" date="2013" name="Genome Announc.">
        <title>Draft Genome Sequence of an Alphaproteobacterium, Caenispirillum salinarum AK4(T), Isolated from a Solar Saltern.</title>
        <authorList>
            <person name="Khatri I."/>
            <person name="Singh A."/>
            <person name="Korpole S."/>
            <person name="Pinnaka A.K."/>
            <person name="Subramanian S."/>
        </authorList>
    </citation>
    <scope>NUCLEOTIDE SEQUENCE [LARGE SCALE GENOMIC DNA]</scope>
    <source>
        <strain evidence="2 3">AK4</strain>
    </source>
</reference>